<dbReference type="AlphaFoldDB" id="A0A6I5ZPJ2"/>
<gene>
    <name evidence="1" type="ORF">MGLY_10480</name>
</gene>
<dbReference type="Pfam" id="PF10758">
    <property type="entry name" value="DUF2586"/>
    <property type="match status" value="1"/>
</dbReference>
<reference evidence="1 2" key="1">
    <citation type="submission" date="2019-11" db="EMBL/GenBank/DDBJ databases">
        <title>Genome sequence of Moorella glycerini DSM11254.</title>
        <authorList>
            <person name="Poehlein A."/>
            <person name="Boeer T."/>
            <person name="Daniel R."/>
        </authorList>
    </citation>
    <scope>NUCLEOTIDE SEQUENCE [LARGE SCALE GENOMIC DNA]</scope>
    <source>
        <strain evidence="1 2">DSM 11254</strain>
    </source>
</reference>
<dbReference type="InterPro" id="IPR019694">
    <property type="entry name" value="Phage_HP1_Orf23"/>
</dbReference>
<sequence length="457" mass="49174">MPVWSKAEVEYLDKGTVTVKDVTGTHIKIGYCTGLAPGQFVTLTDEESVLEKLGAGPLAEACLDTIQVQGGTIIAIAAAASVAGTSTNITHMGTGQATFVKGGTPIGEYDVILAITQGGALNAAQYKVSVDGGDSWSQIKTVPVDGIVDTGTGITITFSNAVDPGTSFVAGDTYSFKTTAPSMSNQDFLNAMDVVKNNNFVYEFIHVVGETAPALWAVCATEADALEAVAIPTFFVCETRNIDDTEDPDTYVQALISEKGLLAHERLCVVAARLELADLRGRQQDKNAGGIVTGIIGKSKIEESAGKVRKYNLAPPALAIKPDGLNEGHLKQLNDAGFTVCRTYNQYSGIYIEEANLMSPPGSDYMYVKDRRLADTAGRLAYQAGMFYMKSEMFEDDLDNLKANMEVPLDQMVKDRHMKGYELTLVKAANDEIVFDLVVQEVGSIRKFKTRISLERG</sequence>
<protein>
    <recommendedName>
        <fullName evidence="3">Phage tail sheath protein</fullName>
    </recommendedName>
</protein>
<name>A0A6I5ZPJ2_9FIRM</name>
<dbReference type="Proteomes" id="UP000425916">
    <property type="component" value="Chromosome"/>
</dbReference>
<evidence type="ECO:0008006" key="3">
    <source>
        <dbReference type="Google" id="ProtNLM"/>
    </source>
</evidence>
<evidence type="ECO:0000313" key="1">
    <source>
        <dbReference type="EMBL" id="QGP91706.1"/>
    </source>
</evidence>
<keyword evidence="2" id="KW-1185">Reference proteome</keyword>
<dbReference type="RefSeq" id="WP_156272354.1">
    <property type="nucleotide sequence ID" value="NZ_CP046244.1"/>
</dbReference>
<proteinExistence type="predicted"/>
<organism evidence="1 2">
    <name type="scientific">Neomoorella glycerini</name>
    <dbReference type="NCBI Taxonomy" id="55779"/>
    <lineage>
        <taxon>Bacteria</taxon>
        <taxon>Bacillati</taxon>
        <taxon>Bacillota</taxon>
        <taxon>Clostridia</taxon>
        <taxon>Neomoorellales</taxon>
        <taxon>Neomoorellaceae</taxon>
        <taxon>Neomoorella</taxon>
    </lineage>
</organism>
<accession>A0A6I5ZPJ2</accession>
<dbReference type="OrthoDB" id="2078336at2"/>
<evidence type="ECO:0000313" key="2">
    <source>
        <dbReference type="Proteomes" id="UP000425916"/>
    </source>
</evidence>
<dbReference type="EMBL" id="CP046244">
    <property type="protein sequence ID" value="QGP91706.1"/>
    <property type="molecule type" value="Genomic_DNA"/>
</dbReference>